<keyword evidence="1" id="KW-0812">Transmembrane</keyword>
<feature type="transmembrane region" description="Helical" evidence="1">
    <location>
        <begin position="148"/>
        <end position="168"/>
    </location>
</feature>
<protein>
    <submittedName>
        <fullName evidence="3">ABC transporter permease</fullName>
    </submittedName>
</protein>
<feature type="transmembrane region" description="Helical" evidence="1">
    <location>
        <begin position="204"/>
        <end position="222"/>
    </location>
</feature>
<reference evidence="2" key="2">
    <citation type="submission" date="2015-05" db="EMBL/GenBank/DDBJ databases">
        <authorList>
            <person name="Wang D.B."/>
            <person name="Wang M."/>
        </authorList>
    </citation>
    <scope>NUCLEOTIDE SEQUENCE [LARGE SCALE GENOMIC DNA]</scope>
    <source>
        <strain evidence="2">T1-815</strain>
    </source>
</reference>
<dbReference type="Proteomes" id="UP001197684">
    <property type="component" value="Unassembled WGS sequence"/>
</dbReference>
<reference evidence="6" key="1">
    <citation type="submission" date="2015-05" db="EMBL/GenBank/DDBJ databases">
        <authorList>
            <consortium name="Pathogen Informatics"/>
        </authorList>
    </citation>
    <scope>NUCLEOTIDE SEQUENCE [LARGE SCALE GENOMIC DNA]</scope>
    <source>
        <strain evidence="6">T1-815</strain>
    </source>
</reference>
<feature type="transmembrane region" description="Helical" evidence="1">
    <location>
        <begin position="99"/>
        <end position="128"/>
    </location>
</feature>
<feature type="transmembrane region" description="Helical" evidence="1">
    <location>
        <begin position="175"/>
        <end position="192"/>
    </location>
</feature>
<dbReference type="AlphaFoldDB" id="A0A0M6WUE7"/>
<evidence type="ECO:0000313" key="6">
    <source>
        <dbReference type="Proteomes" id="UP000049472"/>
    </source>
</evidence>
<dbReference type="EMBL" id="JAJCJQ010000029">
    <property type="protein sequence ID" value="MCB6961977.1"/>
    <property type="molecule type" value="Genomic_DNA"/>
</dbReference>
<evidence type="ECO:0000256" key="1">
    <source>
        <dbReference type="SAM" id="Phobius"/>
    </source>
</evidence>
<sequence>MTHLIKLELKKFGIAQNIIFMFAAILFSILFITISLWDSMTDPKQVKDTFESTYLVIGLLMSFIFLVYSSVLTAKLVIGEYNHRTITIMFSYPLNRIKLIASKLTIIMVYTAISMTIGYICCSSYIIFADKSFNMLEGTFQPSMLRTWIPMAITTVIICMVLSLWSFIIGMIRKSVPATIVTSLIVIVLRQVIITKNTTNQESIMQVILVAIVTVIATLLIFKRKVPELY</sequence>
<feature type="transmembrane region" description="Helical" evidence="1">
    <location>
        <begin position="12"/>
        <end position="34"/>
    </location>
</feature>
<dbReference type="RefSeq" id="WP_005334737.1">
    <property type="nucleotide sequence ID" value="NZ_CVRQ01000032.1"/>
</dbReference>
<evidence type="ECO:0000313" key="5">
    <source>
        <dbReference type="EMBL" id="MSD27858.1"/>
    </source>
</evidence>
<dbReference type="Proteomes" id="UP001197741">
    <property type="component" value="Unassembled WGS sequence"/>
</dbReference>
<gene>
    <name evidence="5" type="ORF">GKE44_12020</name>
    <name evidence="3" type="ORF">LIZ56_15275</name>
    <name evidence="4" type="ORF">LIZ82_13935</name>
    <name evidence="2" type="ORF">T1815_26731</name>
</gene>
<keyword evidence="1" id="KW-1133">Transmembrane helix</keyword>
<dbReference type="Proteomes" id="UP000049472">
    <property type="component" value="Unassembled WGS sequence"/>
</dbReference>
<dbReference type="EMBL" id="CVRQ01000032">
    <property type="protein sequence ID" value="CRL41362.1"/>
    <property type="molecule type" value="Genomic_DNA"/>
</dbReference>
<dbReference type="EMBL" id="WKQV01000024">
    <property type="protein sequence ID" value="MSD27858.1"/>
    <property type="molecule type" value="Genomic_DNA"/>
</dbReference>
<proteinExistence type="predicted"/>
<reference evidence="5 7" key="3">
    <citation type="journal article" date="2019" name="Nat. Med.">
        <title>A library of human gut bacterial isolates paired with longitudinal multiomics data enables mechanistic microbiome research.</title>
        <authorList>
            <person name="Poyet M."/>
            <person name="Groussin M."/>
            <person name="Gibbons S.M."/>
            <person name="Avila-Pacheco J."/>
            <person name="Jiang X."/>
            <person name="Kearney S.M."/>
            <person name="Perrotta A.R."/>
            <person name="Berdy B."/>
            <person name="Zhao S."/>
            <person name="Lieberman T.D."/>
            <person name="Swanson P.K."/>
            <person name="Smith M."/>
            <person name="Roesemann S."/>
            <person name="Alexander J.E."/>
            <person name="Rich S.A."/>
            <person name="Livny J."/>
            <person name="Vlamakis H."/>
            <person name="Clish C."/>
            <person name="Bullock K."/>
            <person name="Deik A."/>
            <person name="Scott J."/>
            <person name="Pierce K.A."/>
            <person name="Xavier R.J."/>
            <person name="Alm E.J."/>
        </authorList>
    </citation>
    <scope>NUCLEOTIDE SEQUENCE [LARGE SCALE GENOMIC DNA]</scope>
    <source>
        <strain evidence="5 7">BIOML-A5</strain>
    </source>
</reference>
<accession>A0A0M6WUE7</accession>
<dbReference type="Pfam" id="PF12730">
    <property type="entry name" value="ABC2_membrane_4"/>
    <property type="match status" value="1"/>
</dbReference>
<evidence type="ECO:0000313" key="3">
    <source>
        <dbReference type="EMBL" id="MCB6939746.1"/>
    </source>
</evidence>
<dbReference type="EMBL" id="JAJCJK010000045">
    <property type="protein sequence ID" value="MCB6939746.1"/>
    <property type="molecule type" value="Genomic_DNA"/>
</dbReference>
<keyword evidence="6" id="KW-1185">Reference proteome</keyword>
<evidence type="ECO:0000313" key="7">
    <source>
        <dbReference type="Proteomes" id="UP000465607"/>
    </source>
</evidence>
<evidence type="ECO:0000313" key="2">
    <source>
        <dbReference type="EMBL" id="CRL41362.1"/>
    </source>
</evidence>
<dbReference type="Proteomes" id="UP000465607">
    <property type="component" value="Unassembled WGS sequence"/>
</dbReference>
<keyword evidence="1" id="KW-0472">Membrane</keyword>
<name>A0A0M6WUE7_9FIRM</name>
<organism evidence="2 6">
    <name type="scientific">Agathobacter rectalis</name>
    <dbReference type="NCBI Taxonomy" id="39491"/>
    <lineage>
        <taxon>Bacteria</taxon>
        <taxon>Bacillati</taxon>
        <taxon>Bacillota</taxon>
        <taxon>Clostridia</taxon>
        <taxon>Lachnospirales</taxon>
        <taxon>Lachnospiraceae</taxon>
        <taxon>Agathobacter</taxon>
    </lineage>
</organism>
<reference evidence="3" key="4">
    <citation type="submission" date="2021-10" db="EMBL/GenBank/DDBJ databases">
        <title>Collection of gut derived symbiotic bacterial strains cultured from healthy donors.</title>
        <authorList>
            <person name="Lin H."/>
            <person name="Littmann E."/>
            <person name="Kohout C."/>
            <person name="Pamer E.G."/>
        </authorList>
    </citation>
    <scope>NUCLEOTIDE SEQUENCE</scope>
    <source>
        <strain evidence="4">DFI.7.28A</strain>
        <strain evidence="3">DFI.9.42</strain>
    </source>
</reference>
<dbReference type="GeneID" id="42786397"/>
<feature type="transmembrane region" description="Helical" evidence="1">
    <location>
        <begin position="54"/>
        <end position="78"/>
    </location>
</feature>
<evidence type="ECO:0000313" key="4">
    <source>
        <dbReference type="EMBL" id="MCB6961977.1"/>
    </source>
</evidence>